<dbReference type="Proteomes" id="UP000030752">
    <property type="component" value="Unassembled WGS sequence"/>
</dbReference>
<protein>
    <submittedName>
        <fullName evidence="2">Uncharacterized protein</fullName>
    </submittedName>
</protein>
<feature type="compositionally biased region" description="Polar residues" evidence="1">
    <location>
        <begin position="376"/>
        <end position="386"/>
    </location>
</feature>
<feature type="compositionally biased region" description="Polar residues" evidence="1">
    <location>
        <begin position="38"/>
        <end position="57"/>
    </location>
</feature>
<dbReference type="eggNOG" id="ENOG502SQEJ">
    <property type="taxonomic scope" value="Eukaryota"/>
</dbReference>
<dbReference type="VEuPathDB" id="FungiDB:HMPREF1541_00871"/>
<feature type="region of interest" description="Disordered" evidence="1">
    <location>
        <begin position="298"/>
        <end position="447"/>
    </location>
</feature>
<dbReference type="OrthoDB" id="4779541at2759"/>
<feature type="compositionally biased region" description="Basic and acidic residues" evidence="1">
    <location>
        <begin position="63"/>
        <end position="76"/>
    </location>
</feature>
<feature type="compositionally biased region" description="Polar residues" evidence="1">
    <location>
        <begin position="127"/>
        <end position="145"/>
    </location>
</feature>
<gene>
    <name evidence="2" type="ORF">HMPREF1541_00871</name>
</gene>
<dbReference type="RefSeq" id="XP_008711396.1">
    <property type="nucleotide sequence ID" value="XM_008713174.1"/>
</dbReference>
<keyword evidence="3" id="KW-1185">Reference proteome</keyword>
<proteinExistence type="predicted"/>
<feature type="compositionally biased region" description="Pro residues" evidence="1">
    <location>
        <begin position="357"/>
        <end position="374"/>
    </location>
</feature>
<evidence type="ECO:0000256" key="1">
    <source>
        <dbReference type="SAM" id="MobiDB-lite"/>
    </source>
</evidence>
<evidence type="ECO:0000313" key="3">
    <source>
        <dbReference type="Proteomes" id="UP000030752"/>
    </source>
</evidence>
<dbReference type="GeneID" id="19968210"/>
<feature type="compositionally biased region" description="Low complexity" evidence="1">
    <location>
        <begin position="160"/>
        <end position="174"/>
    </location>
</feature>
<dbReference type="EMBL" id="KB822711">
    <property type="protein sequence ID" value="ETN46684.1"/>
    <property type="molecule type" value="Genomic_DNA"/>
</dbReference>
<feature type="region of interest" description="Disordered" evidence="1">
    <location>
        <begin position="1"/>
        <end position="274"/>
    </location>
</feature>
<name>W2SFJ9_CYPE1</name>
<accession>W2SFJ9</accession>
<dbReference type="STRING" id="1220924.W2SFJ9"/>
<dbReference type="AlphaFoldDB" id="W2SFJ9"/>
<feature type="compositionally biased region" description="Basic and acidic residues" evidence="1">
    <location>
        <begin position="436"/>
        <end position="447"/>
    </location>
</feature>
<reference evidence="2 3" key="1">
    <citation type="submission" date="2013-03" db="EMBL/GenBank/DDBJ databases">
        <title>The Genome Sequence of Phialophora europaea CBS 101466.</title>
        <authorList>
            <consortium name="The Broad Institute Genomics Platform"/>
            <person name="Cuomo C."/>
            <person name="de Hoog S."/>
            <person name="Gorbushina A."/>
            <person name="Walker B."/>
            <person name="Young S.K."/>
            <person name="Zeng Q."/>
            <person name="Gargeya S."/>
            <person name="Fitzgerald M."/>
            <person name="Haas B."/>
            <person name="Abouelleil A."/>
            <person name="Allen A.W."/>
            <person name="Alvarado L."/>
            <person name="Arachchi H.M."/>
            <person name="Berlin A.M."/>
            <person name="Chapman S.B."/>
            <person name="Gainer-Dewar J."/>
            <person name="Goldberg J."/>
            <person name="Griggs A."/>
            <person name="Gujja S."/>
            <person name="Hansen M."/>
            <person name="Howarth C."/>
            <person name="Imamovic A."/>
            <person name="Ireland A."/>
            <person name="Larimer J."/>
            <person name="McCowan C."/>
            <person name="Murphy C."/>
            <person name="Pearson M."/>
            <person name="Poon T.W."/>
            <person name="Priest M."/>
            <person name="Roberts A."/>
            <person name="Saif S."/>
            <person name="Shea T."/>
            <person name="Sisk P."/>
            <person name="Sykes S."/>
            <person name="Wortman J."/>
            <person name="Nusbaum C."/>
            <person name="Birren B."/>
        </authorList>
    </citation>
    <scope>NUCLEOTIDE SEQUENCE [LARGE SCALE GENOMIC DNA]</scope>
    <source>
        <strain evidence="2 3">CBS 101466</strain>
    </source>
</reference>
<dbReference type="HOGENOM" id="CLU_756575_0_0_1"/>
<feature type="compositionally biased region" description="Polar residues" evidence="1">
    <location>
        <begin position="261"/>
        <end position="274"/>
    </location>
</feature>
<organism evidence="2 3">
    <name type="scientific">Cyphellophora europaea (strain CBS 101466)</name>
    <name type="common">Phialophora europaea</name>
    <dbReference type="NCBI Taxonomy" id="1220924"/>
    <lineage>
        <taxon>Eukaryota</taxon>
        <taxon>Fungi</taxon>
        <taxon>Dikarya</taxon>
        <taxon>Ascomycota</taxon>
        <taxon>Pezizomycotina</taxon>
        <taxon>Eurotiomycetes</taxon>
        <taxon>Chaetothyriomycetidae</taxon>
        <taxon>Chaetothyriales</taxon>
        <taxon>Cyphellophoraceae</taxon>
        <taxon>Cyphellophora</taxon>
    </lineage>
</organism>
<feature type="compositionally biased region" description="Polar residues" evidence="1">
    <location>
        <begin position="230"/>
        <end position="248"/>
    </location>
</feature>
<sequence>MAAVEPQKEKKKRFSRLLGTKREKSPESPPTFPPDSAYASSDTPITPATDNNKSTSEIVPAEKNSEIANIDKDRNLGVRPATGEVLDRDTGEVVTVVTTTTTTTTTTTRKPGQKPGVQKDVQKDVQESTQTQPAITDGATSTTADRSGVVEMPATPAETQPASAQAHHQAPPASGLAPAVTDRSSSNRLRKQSPGIPPRSNRRSGDRSTFGAPPSDAQPETGYFARPGPTGNTPPLSPARASNFSYPSRNRDSMDPDGVSLVTTDHPTTNNKSTISDLRAAAKGIHGVGETLRGTLNSTIDQNFPRKNDKKAAKANAKNDAVLARGRNEVAGIPHHRENQPAGYTHLPQQQQHAGAHPPPPMPAGAPPVKPPSPKRTATSEQTIPGSWSPEYDDGPAPTTSATGGLTDGRHGEREREREKEKSKSISKLFKRKPVAAKEGELRVMNP</sequence>
<feature type="compositionally biased region" description="Basic and acidic residues" evidence="1">
    <location>
        <begin position="408"/>
        <end position="424"/>
    </location>
</feature>
<feature type="compositionally biased region" description="Low complexity" evidence="1">
    <location>
        <begin position="93"/>
        <end position="108"/>
    </location>
</feature>
<dbReference type="InParanoid" id="W2SFJ9"/>
<evidence type="ECO:0000313" key="2">
    <source>
        <dbReference type="EMBL" id="ETN46684.1"/>
    </source>
</evidence>